<dbReference type="Proteomes" id="UP000230233">
    <property type="component" value="Chromosome IV"/>
</dbReference>
<dbReference type="InterPro" id="IPR039178">
    <property type="entry name" value="Lag2"/>
</dbReference>
<organism evidence="2 3">
    <name type="scientific">Caenorhabditis nigoni</name>
    <dbReference type="NCBI Taxonomy" id="1611254"/>
    <lineage>
        <taxon>Eukaryota</taxon>
        <taxon>Metazoa</taxon>
        <taxon>Ecdysozoa</taxon>
        <taxon>Nematoda</taxon>
        <taxon>Chromadorea</taxon>
        <taxon>Rhabditida</taxon>
        <taxon>Rhabditina</taxon>
        <taxon>Rhabditomorpha</taxon>
        <taxon>Rhabditoidea</taxon>
        <taxon>Rhabditidae</taxon>
        <taxon>Peloderinae</taxon>
        <taxon>Caenorhabditis</taxon>
    </lineage>
</organism>
<feature type="chain" id="PRO_5013794750" evidence="1">
    <location>
        <begin position="19"/>
        <end position="196"/>
    </location>
</feature>
<dbReference type="GO" id="GO:0005112">
    <property type="term" value="F:Notch binding"/>
    <property type="evidence" value="ECO:0007669"/>
    <property type="project" value="InterPro"/>
</dbReference>
<accession>A0A2G5UDT5</accession>
<sequence>MLIFSLILGLALFQTINAAGLLDIRLKSAYDQKATVILSDDVDPMYLVLPMVLVKNQEVKFEDLFINFNKTYKVTIKLDETESLGLKNSVYRGTITPAHGTSSPKKMNLPLTGILFSFKCEENWSGENCDCNQGDCSKTETDTNKEVDFDVDYTVDTQRLQTIIAMMKKENEVSNSLEKEDRLLEMVMEASGEQLN</sequence>
<protein>
    <submittedName>
        <fullName evidence="2">Uncharacterized protein</fullName>
    </submittedName>
</protein>
<dbReference type="OrthoDB" id="5797807at2759"/>
<comment type="caution">
    <text evidence="2">The sequence shown here is derived from an EMBL/GenBank/DDBJ whole genome shotgun (WGS) entry which is preliminary data.</text>
</comment>
<reference evidence="3" key="1">
    <citation type="submission" date="2017-10" db="EMBL/GenBank/DDBJ databases">
        <title>Rapid genome shrinkage in a self-fertile nematode reveals novel sperm competition proteins.</title>
        <authorList>
            <person name="Yin D."/>
            <person name="Schwarz E.M."/>
            <person name="Thomas C.G."/>
            <person name="Felde R.L."/>
            <person name="Korf I.F."/>
            <person name="Cutter A.D."/>
            <person name="Schartner C.M."/>
            <person name="Ralston E.J."/>
            <person name="Meyer B.J."/>
            <person name="Haag E.S."/>
        </authorList>
    </citation>
    <scope>NUCLEOTIDE SEQUENCE [LARGE SCALE GENOMIC DNA]</scope>
    <source>
        <strain evidence="3">JU1422</strain>
    </source>
</reference>
<dbReference type="GO" id="GO:0007219">
    <property type="term" value="P:Notch signaling pathway"/>
    <property type="evidence" value="ECO:0007669"/>
    <property type="project" value="InterPro"/>
</dbReference>
<dbReference type="AlphaFoldDB" id="A0A2G5UDT5"/>
<keyword evidence="3" id="KW-1185">Reference proteome</keyword>
<keyword evidence="1" id="KW-0732">Signal</keyword>
<dbReference type="GO" id="GO:0005886">
    <property type="term" value="C:plasma membrane"/>
    <property type="evidence" value="ECO:0007669"/>
    <property type="project" value="TreeGrafter"/>
</dbReference>
<dbReference type="PANTHER" id="PTHR22669:SF16">
    <property type="entry name" value="CHONDROITIN SULFATE PROTEOGLYCAN 4"/>
    <property type="match status" value="1"/>
</dbReference>
<evidence type="ECO:0000313" key="2">
    <source>
        <dbReference type="EMBL" id="PIC37633.1"/>
    </source>
</evidence>
<dbReference type="PANTHER" id="PTHR22669">
    <property type="entry name" value="DELTA/SERRATE/LAG-2 DOMAIN PROTEIN"/>
    <property type="match status" value="1"/>
</dbReference>
<proteinExistence type="predicted"/>
<evidence type="ECO:0000313" key="3">
    <source>
        <dbReference type="Proteomes" id="UP000230233"/>
    </source>
</evidence>
<gene>
    <name evidence="2" type="primary">Cni-Y41D4B.26</name>
    <name evidence="2" type="synonym">Cnig_chr_IV.g16193</name>
    <name evidence="2" type="ORF">B9Z55_016193</name>
</gene>
<name>A0A2G5UDT5_9PELO</name>
<evidence type="ECO:0000256" key="1">
    <source>
        <dbReference type="SAM" id="SignalP"/>
    </source>
</evidence>
<dbReference type="GO" id="GO:0001708">
    <property type="term" value="P:cell fate specification"/>
    <property type="evidence" value="ECO:0007669"/>
    <property type="project" value="InterPro"/>
</dbReference>
<dbReference type="EMBL" id="PDUG01000004">
    <property type="protein sequence ID" value="PIC37633.1"/>
    <property type="molecule type" value="Genomic_DNA"/>
</dbReference>
<feature type="signal peptide" evidence="1">
    <location>
        <begin position="1"/>
        <end position="18"/>
    </location>
</feature>